<dbReference type="RefSeq" id="WP_188722570.1">
    <property type="nucleotide sequence ID" value="NZ_BMIF01000015.1"/>
</dbReference>
<keyword evidence="3" id="KW-1185">Reference proteome</keyword>
<reference evidence="2" key="2">
    <citation type="submission" date="2020-09" db="EMBL/GenBank/DDBJ databases">
        <authorList>
            <person name="Sun Q."/>
            <person name="Zhou Y."/>
        </authorList>
    </citation>
    <scope>NUCLEOTIDE SEQUENCE</scope>
    <source>
        <strain evidence="2">CGMCC 1.15320</strain>
    </source>
</reference>
<sequence>MAYNTALPEAATEIERARPFWKTALVFTLIGLALYLALLAIAEVRVRATGERNPFFQIATAAPGEADVVILGASHAMPLGFEGIDTLLKERSGRDVMVLAIEGGGVVPNALLLDALLRKTDPRTIVYALDTFAFLSGQWNEERLNDSDLYARAPLDGAIIEAMLAEPAAWRNLPGYLLGFDKVNRILNPGVDRSEAELTKFDRTYRANDRIDDQRVAYLFPDAPVELMEGYVERLGEMADASQQAGSEFAILLMPAPPRYTSRLPQSHEAVMKQIRQVVVARGICVIDHTGLLQGDENYYDTDHLNRTGAEAYVSGALADVLRATEWEGAQSCDRAAWPR</sequence>
<evidence type="ECO:0000256" key="1">
    <source>
        <dbReference type="SAM" id="Phobius"/>
    </source>
</evidence>
<dbReference type="EMBL" id="BMIF01000015">
    <property type="protein sequence ID" value="GGA79188.1"/>
    <property type="molecule type" value="Genomic_DNA"/>
</dbReference>
<feature type="transmembrane region" description="Helical" evidence="1">
    <location>
        <begin position="20"/>
        <end position="42"/>
    </location>
</feature>
<dbReference type="GO" id="GO:0016788">
    <property type="term" value="F:hydrolase activity, acting on ester bonds"/>
    <property type="evidence" value="ECO:0007669"/>
    <property type="project" value="UniProtKB-ARBA"/>
</dbReference>
<comment type="caution">
    <text evidence="2">The sequence shown here is derived from an EMBL/GenBank/DDBJ whole genome shotgun (WGS) entry which is preliminary data.</text>
</comment>
<accession>A0A916S1M0</accession>
<reference evidence="2" key="1">
    <citation type="journal article" date="2014" name="Int. J. Syst. Evol. Microbiol.">
        <title>Complete genome sequence of Corynebacterium casei LMG S-19264T (=DSM 44701T), isolated from a smear-ripened cheese.</title>
        <authorList>
            <consortium name="US DOE Joint Genome Institute (JGI-PGF)"/>
            <person name="Walter F."/>
            <person name="Albersmeier A."/>
            <person name="Kalinowski J."/>
            <person name="Ruckert C."/>
        </authorList>
    </citation>
    <scope>NUCLEOTIDE SEQUENCE</scope>
    <source>
        <strain evidence="2">CGMCC 1.15320</strain>
    </source>
</reference>
<evidence type="ECO:0000313" key="3">
    <source>
        <dbReference type="Proteomes" id="UP000636264"/>
    </source>
</evidence>
<keyword evidence="1" id="KW-0472">Membrane</keyword>
<dbReference type="Proteomes" id="UP000636264">
    <property type="component" value="Unassembled WGS sequence"/>
</dbReference>
<dbReference type="AlphaFoldDB" id="A0A916S1M0"/>
<name>A0A916S1M0_9HYPH</name>
<keyword evidence="1" id="KW-1133">Transmembrane helix</keyword>
<keyword evidence="1" id="KW-0812">Transmembrane</keyword>
<gene>
    <name evidence="2" type="ORF">GCM10011385_36710</name>
</gene>
<dbReference type="Gene3D" id="3.40.50.1110">
    <property type="entry name" value="SGNH hydrolase"/>
    <property type="match status" value="1"/>
</dbReference>
<dbReference type="InterPro" id="IPR036514">
    <property type="entry name" value="SGNH_hydro_sf"/>
</dbReference>
<evidence type="ECO:0000313" key="2">
    <source>
        <dbReference type="EMBL" id="GGA79188.1"/>
    </source>
</evidence>
<organism evidence="2 3">
    <name type="scientific">Nitratireductor aestuarii</name>
    <dbReference type="NCBI Taxonomy" id="1735103"/>
    <lineage>
        <taxon>Bacteria</taxon>
        <taxon>Pseudomonadati</taxon>
        <taxon>Pseudomonadota</taxon>
        <taxon>Alphaproteobacteria</taxon>
        <taxon>Hyphomicrobiales</taxon>
        <taxon>Phyllobacteriaceae</taxon>
        <taxon>Nitratireductor</taxon>
    </lineage>
</organism>
<protein>
    <submittedName>
        <fullName evidence="2">Uncharacterized protein</fullName>
    </submittedName>
</protein>
<proteinExistence type="predicted"/>
<dbReference type="SUPFAM" id="SSF52266">
    <property type="entry name" value="SGNH hydrolase"/>
    <property type="match status" value="1"/>
</dbReference>